<dbReference type="Proteomes" id="UP001273935">
    <property type="component" value="Unassembled WGS sequence"/>
</dbReference>
<dbReference type="EMBL" id="JAWJUL010000004">
    <property type="protein sequence ID" value="MDV3438191.1"/>
    <property type="molecule type" value="Genomic_DNA"/>
</dbReference>
<gene>
    <name evidence="2" type="ORF">R0G64_01965</name>
</gene>
<accession>A0ABU3XJS5</accession>
<name>A0ABU3XJS5_9GAMM</name>
<dbReference type="RefSeq" id="WP_316909079.1">
    <property type="nucleotide sequence ID" value="NZ_JAWJUL010000004.1"/>
</dbReference>
<reference evidence="2 3" key="1">
    <citation type="submission" date="2023-10" db="EMBL/GenBank/DDBJ databases">
        <title>Pseudomonas otitidis isolated from a paediatric patient with cystic fibrosis in Chile.</title>
        <authorList>
            <person name="Amsteins-Romero L."/>
            <person name="Opazo-Capurro A."/>
            <person name="Matus-Kohler M."/>
            <person name="Gonzalez-Rocha G."/>
        </authorList>
    </citation>
    <scope>NUCLEOTIDE SEQUENCE [LARGE SCALE GENOMIC DNA]</scope>
    <source>
        <strain evidence="2 3">P-714</strain>
    </source>
</reference>
<proteinExistence type="predicted"/>
<keyword evidence="3" id="KW-1185">Reference proteome</keyword>
<evidence type="ECO:0000313" key="2">
    <source>
        <dbReference type="EMBL" id="MDV3438191.1"/>
    </source>
</evidence>
<feature type="compositionally biased region" description="Polar residues" evidence="1">
    <location>
        <begin position="15"/>
        <end position="28"/>
    </location>
</feature>
<organism evidence="2 3">
    <name type="scientific">Metapseudomonas otitidis</name>
    <dbReference type="NCBI Taxonomy" id="319939"/>
    <lineage>
        <taxon>Bacteria</taxon>
        <taxon>Pseudomonadati</taxon>
        <taxon>Pseudomonadota</taxon>
        <taxon>Gammaproteobacteria</taxon>
        <taxon>Pseudomonadales</taxon>
        <taxon>Pseudomonadaceae</taxon>
        <taxon>Metapseudomonas</taxon>
    </lineage>
</organism>
<comment type="caution">
    <text evidence="2">The sequence shown here is derived from an EMBL/GenBank/DDBJ whole genome shotgun (WGS) entry which is preliminary data.</text>
</comment>
<evidence type="ECO:0000313" key="3">
    <source>
        <dbReference type="Proteomes" id="UP001273935"/>
    </source>
</evidence>
<sequence>MESHIAFQSANEVPSCLPMQSRNRSNPAKSPRLPPAKANLDYSLGWLRRVIGVAETHRWHHKRDFEDAQVNFGEFLLVWDQLLGTYYDSVSKPGSAEVGLHDRNYPTGYVGQLVEPFRSQ</sequence>
<feature type="region of interest" description="Disordered" evidence="1">
    <location>
        <begin position="15"/>
        <end position="37"/>
    </location>
</feature>
<protein>
    <recommendedName>
        <fullName evidence="4">Fatty acid hydroxylase domain-containing protein</fullName>
    </recommendedName>
</protein>
<evidence type="ECO:0008006" key="4">
    <source>
        <dbReference type="Google" id="ProtNLM"/>
    </source>
</evidence>
<evidence type="ECO:0000256" key="1">
    <source>
        <dbReference type="SAM" id="MobiDB-lite"/>
    </source>
</evidence>